<organism evidence="4 5">
    <name type="scientific">Gigaspora margarita</name>
    <dbReference type="NCBI Taxonomy" id="4874"/>
    <lineage>
        <taxon>Eukaryota</taxon>
        <taxon>Fungi</taxon>
        <taxon>Fungi incertae sedis</taxon>
        <taxon>Mucoromycota</taxon>
        <taxon>Glomeromycotina</taxon>
        <taxon>Glomeromycetes</taxon>
        <taxon>Diversisporales</taxon>
        <taxon>Gigasporaceae</taxon>
        <taxon>Gigaspora</taxon>
    </lineage>
</organism>
<dbReference type="PROSITE" id="PS50011">
    <property type="entry name" value="PROTEIN_KINASE_DOM"/>
    <property type="match status" value="1"/>
</dbReference>
<dbReference type="PANTHER" id="PTHR44329:SF6">
    <property type="entry name" value="RECEPTOR-INTERACTING SERINE_THREONINE-PROTEIN KINASE 1"/>
    <property type="match status" value="1"/>
</dbReference>
<keyword evidence="2" id="KW-1133">Transmembrane helix</keyword>
<sequence length="483" mass="54352">MSSLPTDSFKISITTTSTAESNNNITSQPTSSPESENVVSLNVETPEKIKKHTSQISSLYTNQELNRSATSLSTVDYIVPSNDPRSSTQIYKLQSIDYSTFSDTSPLGDSKSIKILVSTWKNDKDMTKIALKKVESLVTFSQALKDYPNENNENKSLVDNINLLYKLSFHQNILSIFGYSQNPESGDYFMILQYADGDNLRNYLNENHSKLSWTDKIRLIIEISSGLQYIHNHDIVHLSLHPQNILVHNGQIMISDLGISKAIPKKSPIIPTLPYIDPNYLASPNVYPRDKHLDIYSLGVLMHDVSSGKQPFENLPYNQLLAVRLLEGLRLNPVNGTPLELVDLYEQCWDNDANVRPTISDILARLGRLKLDPVWVDNDDIIGNGVKKKLPTVEFNDDIKGIILESKHAFGTGSVSFSNGNISSIRDIEINENEIYGEEEDLERGCIRRRHKFAIFICWIVIFCAGAFSIIFFGVIKFATSKN</sequence>
<dbReference type="Gene3D" id="1.10.510.10">
    <property type="entry name" value="Transferase(Phosphotransferase) domain 1"/>
    <property type="match status" value="1"/>
</dbReference>
<protein>
    <submittedName>
        <fullName evidence="4">Kinase-like protein</fullName>
    </submittedName>
</protein>
<feature type="region of interest" description="Disordered" evidence="1">
    <location>
        <begin position="20"/>
        <end position="39"/>
    </location>
</feature>
<feature type="transmembrane region" description="Helical" evidence="2">
    <location>
        <begin position="453"/>
        <end position="476"/>
    </location>
</feature>
<keyword evidence="2" id="KW-0472">Membrane</keyword>
<evidence type="ECO:0000313" key="5">
    <source>
        <dbReference type="Proteomes" id="UP000439903"/>
    </source>
</evidence>
<evidence type="ECO:0000256" key="2">
    <source>
        <dbReference type="SAM" id="Phobius"/>
    </source>
</evidence>
<evidence type="ECO:0000256" key="1">
    <source>
        <dbReference type="SAM" id="MobiDB-lite"/>
    </source>
</evidence>
<dbReference type="OrthoDB" id="10261027at2759"/>
<dbReference type="PANTHER" id="PTHR44329">
    <property type="entry name" value="SERINE/THREONINE-PROTEIN KINASE TNNI3K-RELATED"/>
    <property type="match status" value="1"/>
</dbReference>
<keyword evidence="4" id="KW-0808">Transferase</keyword>
<evidence type="ECO:0000259" key="3">
    <source>
        <dbReference type="PROSITE" id="PS50011"/>
    </source>
</evidence>
<feature type="domain" description="Protein kinase" evidence="3">
    <location>
        <begin position="101"/>
        <end position="375"/>
    </location>
</feature>
<dbReference type="InterPro" id="IPR000719">
    <property type="entry name" value="Prot_kinase_dom"/>
</dbReference>
<proteinExistence type="predicted"/>
<dbReference type="InterPro" id="IPR011009">
    <property type="entry name" value="Kinase-like_dom_sf"/>
</dbReference>
<keyword evidence="4" id="KW-0418">Kinase</keyword>
<dbReference type="InterPro" id="IPR001245">
    <property type="entry name" value="Ser-Thr/Tyr_kinase_cat_dom"/>
</dbReference>
<dbReference type="InterPro" id="IPR051681">
    <property type="entry name" value="Ser/Thr_Kinases-Pseudokinases"/>
</dbReference>
<dbReference type="GO" id="GO:0005524">
    <property type="term" value="F:ATP binding"/>
    <property type="evidence" value="ECO:0007669"/>
    <property type="project" value="InterPro"/>
</dbReference>
<name>A0A8H3X6P8_GIGMA</name>
<dbReference type="Proteomes" id="UP000439903">
    <property type="component" value="Unassembled WGS sequence"/>
</dbReference>
<dbReference type="SUPFAM" id="SSF56112">
    <property type="entry name" value="Protein kinase-like (PK-like)"/>
    <property type="match status" value="1"/>
</dbReference>
<evidence type="ECO:0000313" key="4">
    <source>
        <dbReference type="EMBL" id="KAF0425567.1"/>
    </source>
</evidence>
<reference evidence="4 5" key="1">
    <citation type="journal article" date="2019" name="Environ. Microbiol.">
        <title>At the nexus of three kingdoms: the genome of the mycorrhizal fungus Gigaspora margarita provides insights into plant, endobacterial and fungal interactions.</title>
        <authorList>
            <person name="Venice F."/>
            <person name="Ghignone S."/>
            <person name="Salvioli di Fossalunga A."/>
            <person name="Amselem J."/>
            <person name="Novero M."/>
            <person name="Xianan X."/>
            <person name="Sedzielewska Toro K."/>
            <person name="Morin E."/>
            <person name="Lipzen A."/>
            <person name="Grigoriev I.V."/>
            <person name="Henrissat B."/>
            <person name="Martin F.M."/>
            <person name="Bonfante P."/>
        </authorList>
    </citation>
    <scope>NUCLEOTIDE SEQUENCE [LARGE SCALE GENOMIC DNA]</scope>
    <source>
        <strain evidence="4 5">BEG34</strain>
    </source>
</reference>
<accession>A0A8H3X6P8</accession>
<keyword evidence="5" id="KW-1185">Reference proteome</keyword>
<dbReference type="AlphaFoldDB" id="A0A8H3X6P8"/>
<keyword evidence="2" id="KW-0812">Transmembrane</keyword>
<comment type="caution">
    <text evidence="4">The sequence shown here is derived from an EMBL/GenBank/DDBJ whole genome shotgun (WGS) entry which is preliminary data.</text>
</comment>
<dbReference type="EMBL" id="WTPW01001623">
    <property type="protein sequence ID" value="KAF0425567.1"/>
    <property type="molecule type" value="Genomic_DNA"/>
</dbReference>
<gene>
    <name evidence="4" type="ORF">F8M41_006350</name>
</gene>
<dbReference type="GO" id="GO:0004674">
    <property type="term" value="F:protein serine/threonine kinase activity"/>
    <property type="evidence" value="ECO:0007669"/>
    <property type="project" value="TreeGrafter"/>
</dbReference>
<dbReference type="Pfam" id="PF07714">
    <property type="entry name" value="PK_Tyr_Ser-Thr"/>
    <property type="match status" value="1"/>
</dbReference>